<dbReference type="AlphaFoldDB" id="A0A8T3BA58"/>
<evidence type="ECO:0000313" key="1">
    <source>
        <dbReference type="EMBL" id="KAI0509899.1"/>
    </source>
</evidence>
<protein>
    <submittedName>
        <fullName evidence="1">Uncharacterized protein</fullName>
    </submittedName>
</protein>
<keyword evidence="2" id="KW-1185">Reference proteome</keyword>
<name>A0A8T3BA58_DENNO</name>
<gene>
    <name evidence="1" type="ORF">KFK09_010499</name>
</gene>
<organism evidence="1 2">
    <name type="scientific">Dendrobium nobile</name>
    <name type="common">Orchid</name>
    <dbReference type="NCBI Taxonomy" id="94219"/>
    <lineage>
        <taxon>Eukaryota</taxon>
        <taxon>Viridiplantae</taxon>
        <taxon>Streptophyta</taxon>
        <taxon>Embryophyta</taxon>
        <taxon>Tracheophyta</taxon>
        <taxon>Spermatophyta</taxon>
        <taxon>Magnoliopsida</taxon>
        <taxon>Liliopsida</taxon>
        <taxon>Asparagales</taxon>
        <taxon>Orchidaceae</taxon>
        <taxon>Epidendroideae</taxon>
        <taxon>Malaxideae</taxon>
        <taxon>Dendrobiinae</taxon>
        <taxon>Dendrobium</taxon>
    </lineage>
</organism>
<evidence type="ECO:0000313" key="2">
    <source>
        <dbReference type="Proteomes" id="UP000829196"/>
    </source>
</evidence>
<dbReference type="Proteomes" id="UP000829196">
    <property type="component" value="Unassembled WGS sequence"/>
</dbReference>
<comment type="caution">
    <text evidence="1">The sequence shown here is derived from an EMBL/GenBank/DDBJ whole genome shotgun (WGS) entry which is preliminary data.</text>
</comment>
<reference evidence="1" key="1">
    <citation type="journal article" date="2022" name="Front. Genet.">
        <title>Chromosome-Scale Assembly of the Dendrobium nobile Genome Provides Insights Into the Molecular Mechanism of the Biosynthesis of the Medicinal Active Ingredient of Dendrobium.</title>
        <authorList>
            <person name="Xu Q."/>
            <person name="Niu S.-C."/>
            <person name="Li K.-L."/>
            <person name="Zheng P.-J."/>
            <person name="Zhang X.-J."/>
            <person name="Jia Y."/>
            <person name="Liu Y."/>
            <person name="Niu Y.-X."/>
            <person name="Yu L.-H."/>
            <person name="Chen D.-F."/>
            <person name="Zhang G.-Q."/>
        </authorList>
    </citation>
    <scope>NUCLEOTIDE SEQUENCE</scope>
    <source>
        <tissue evidence="1">Leaf</tissue>
    </source>
</reference>
<proteinExistence type="predicted"/>
<sequence length="73" mass="8560">MEKLFCEVTGLFVGKSGCIRSSDTQQKSDVVRPDLPSDDVRWPHKIIFRFMRPERFDLNTYGDNYKYNPSVLD</sequence>
<accession>A0A8T3BA58</accession>
<dbReference type="EMBL" id="JAGYWB010000009">
    <property type="protein sequence ID" value="KAI0509899.1"/>
    <property type="molecule type" value="Genomic_DNA"/>
</dbReference>